<proteinExistence type="predicted"/>
<gene>
    <name evidence="2" type="ORF">C8R28_10254</name>
</gene>
<feature type="domain" description="GmrSD restriction endonucleases N-terminal" evidence="1">
    <location>
        <begin position="11"/>
        <end position="227"/>
    </location>
</feature>
<dbReference type="Proteomes" id="UP000244110">
    <property type="component" value="Unassembled WGS sequence"/>
</dbReference>
<evidence type="ECO:0000313" key="2">
    <source>
        <dbReference type="EMBL" id="PTQ82889.1"/>
    </source>
</evidence>
<sequence>MKQATFELLTLNDIFDEGKRQFSVPDYQRGYSWEKEQREDLIADIKQIQHQRHRHFTGTIVASRQGDSNCFDVVDGQQRITTLVLLLASIVRSARQQSVEELAGVAIDKIEACYIHSGSASGNTSYQLRLGEIRDPLFHEVLKHGRVMNREIQNKTDQNIVDAASEFDDWLQAMPVDELARVLSTITSQLGFLFYAPEQDAEIGLMFEVINNRGKPLSELEKIKNYLIYFAGRHQKGDLKNKVNKNWPLLLQHLNTAGYTSNDDENRFLRVCWIVFKDYNKSRSYHVYDNLKQIYSPDDIVHWGVLSKFVDFVVGCAKTYAALHQPERSALSENEKKCLQRISLHPANASVLPLIVSLYAKEHDAVRRSDLLDLLEKLNFRYYVTGIASRNDSGQGELFKLAYDFYNDSFLPDENEEGLDNSQLIRKRLISFINENANDHKFISYLTLDKDESGDYYSWQGLKFFLASYEDSLLEENRQRSRLRALLALRDKVNPNDFYHLEHIWAIKDYTVVNDECDRDVNKRRLGNFILLMEVLNIKVSDHRPEIKVKEYFEGTKEQANTLMIRELWKDFKTATAHMDKQGGYTRKVAGYWYSLYQYFLDLREQRMVNFALDRWRVEGIVRPVEKISIKSDTDSNEIFRCVPEYNEQSKLVID</sequence>
<dbReference type="Pfam" id="PF03235">
    <property type="entry name" value="GmrSD_N"/>
    <property type="match status" value="1"/>
</dbReference>
<dbReference type="InterPro" id="IPR004919">
    <property type="entry name" value="GmrSD_N"/>
</dbReference>
<protein>
    <submittedName>
        <fullName evidence="2">Uncharacterized protein DUF262</fullName>
    </submittedName>
</protein>
<evidence type="ECO:0000259" key="1">
    <source>
        <dbReference type="Pfam" id="PF03235"/>
    </source>
</evidence>
<organism evidence="2 3">
    <name type="scientific">Nitrosomonas ureae</name>
    <dbReference type="NCBI Taxonomy" id="44577"/>
    <lineage>
        <taxon>Bacteria</taxon>
        <taxon>Pseudomonadati</taxon>
        <taxon>Pseudomonadota</taxon>
        <taxon>Betaproteobacteria</taxon>
        <taxon>Nitrosomonadales</taxon>
        <taxon>Nitrosomonadaceae</taxon>
        <taxon>Nitrosomonas</taxon>
    </lineage>
</organism>
<name>A0A2T5IGG9_9PROT</name>
<dbReference type="PANTHER" id="PTHR35149:SF1">
    <property type="entry name" value="DUF5655 DOMAIN-CONTAINING PROTEIN"/>
    <property type="match status" value="1"/>
</dbReference>
<reference evidence="2 3" key="1">
    <citation type="submission" date="2018-04" db="EMBL/GenBank/DDBJ databases">
        <title>Active sludge and wastewater microbial communities from Klosterneuburg, Austria.</title>
        <authorList>
            <person name="Wagner M."/>
        </authorList>
    </citation>
    <scope>NUCLEOTIDE SEQUENCE [LARGE SCALE GENOMIC DNA]</scope>
    <source>
        <strain evidence="2 3">Nm4</strain>
    </source>
</reference>
<dbReference type="PANTHER" id="PTHR35149">
    <property type="entry name" value="SLL5132 PROTEIN"/>
    <property type="match status" value="1"/>
</dbReference>
<dbReference type="RefSeq" id="WP_107787138.1">
    <property type="nucleotide sequence ID" value="NZ_QAOL01000025.1"/>
</dbReference>
<dbReference type="AlphaFoldDB" id="A0A2T5IGG9"/>
<accession>A0A2T5IGG9</accession>
<comment type="caution">
    <text evidence="2">The sequence shown here is derived from an EMBL/GenBank/DDBJ whole genome shotgun (WGS) entry which is preliminary data.</text>
</comment>
<dbReference type="EMBL" id="QAOL01000025">
    <property type="protein sequence ID" value="PTQ82889.1"/>
    <property type="molecule type" value="Genomic_DNA"/>
</dbReference>
<evidence type="ECO:0000313" key="3">
    <source>
        <dbReference type="Proteomes" id="UP000244110"/>
    </source>
</evidence>